<organism evidence="1 2">
    <name type="scientific">Flexivirga oryzae</name>
    <dbReference type="NCBI Taxonomy" id="1794944"/>
    <lineage>
        <taxon>Bacteria</taxon>
        <taxon>Bacillati</taxon>
        <taxon>Actinomycetota</taxon>
        <taxon>Actinomycetes</taxon>
        <taxon>Micrococcales</taxon>
        <taxon>Dermacoccaceae</taxon>
        <taxon>Flexivirga</taxon>
    </lineage>
</organism>
<dbReference type="SUPFAM" id="SSF46955">
    <property type="entry name" value="Putative DNA-binding domain"/>
    <property type="match status" value="1"/>
</dbReference>
<gene>
    <name evidence="1" type="ORF">FHU39_003180</name>
</gene>
<dbReference type="AlphaFoldDB" id="A0A839NF85"/>
<comment type="caution">
    <text evidence="1">The sequence shown here is derived from an EMBL/GenBank/DDBJ whole genome shotgun (WGS) entry which is preliminary data.</text>
</comment>
<dbReference type="EMBL" id="JACHVQ010000002">
    <property type="protein sequence ID" value="MBB2893162.1"/>
    <property type="molecule type" value="Genomic_DNA"/>
</dbReference>
<protein>
    <recommendedName>
        <fullName evidence="3">DNA-binding protein</fullName>
    </recommendedName>
</protein>
<keyword evidence="2" id="KW-1185">Reference proteome</keyword>
<sequence length="60" mass="6833">MVPVFGVSTRTIRNYVRQGIIPKPPVVAYGLREVWVFPDDYLAEAERDLAERRGRANGDD</sequence>
<proteinExistence type="predicted"/>
<dbReference type="InterPro" id="IPR009061">
    <property type="entry name" value="DNA-bd_dom_put_sf"/>
</dbReference>
<evidence type="ECO:0000313" key="1">
    <source>
        <dbReference type="EMBL" id="MBB2893162.1"/>
    </source>
</evidence>
<evidence type="ECO:0000313" key="2">
    <source>
        <dbReference type="Proteomes" id="UP000559182"/>
    </source>
</evidence>
<reference evidence="1 2" key="1">
    <citation type="submission" date="2020-08" db="EMBL/GenBank/DDBJ databases">
        <title>Sequencing the genomes of 1000 actinobacteria strains.</title>
        <authorList>
            <person name="Klenk H.-P."/>
        </authorList>
    </citation>
    <scope>NUCLEOTIDE SEQUENCE [LARGE SCALE GENOMIC DNA]</scope>
    <source>
        <strain evidence="1 2">DSM 105369</strain>
    </source>
</reference>
<accession>A0A839NF85</accession>
<evidence type="ECO:0008006" key="3">
    <source>
        <dbReference type="Google" id="ProtNLM"/>
    </source>
</evidence>
<name>A0A839NF85_9MICO</name>
<dbReference type="Proteomes" id="UP000559182">
    <property type="component" value="Unassembled WGS sequence"/>
</dbReference>